<dbReference type="HAMAP" id="MF_01337_A">
    <property type="entry name" value="Ribosomal_uL18_A"/>
    <property type="match status" value="1"/>
</dbReference>
<keyword evidence="4 6" id="KW-0689">Ribosomal protein</keyword>
<dbReference type="PANTHER" id="PTHR23410:SF12">
    <property type="entry name" value="LARGE RIBOSOMAL SUBUNIT PROTEIN UL18"/>
    <property type="match status" value="1"/>
</dbReference>
<comment type="caution">
    <text evidence="7">The sequence shown here is derived from an EMBL/GenBank/DDBJ whole genome shotgun (WGS) entry which is preliminary data.</text>
</comment>
<dbReference type="SUPFAM" id="SSF53137">
    <property type="entry name" value="Translational machinery components"/>
    <property type="match status" value="1"/>
</dbReference>
<keyword evidence="3 6" id="KW-0694">RNA-binding</keyword>
<evidence type="ECO:0000256" key="3">
    <source>
        <dbReference type="ARBA" id="ARBA00022884"/>
    </source>
</evidence>
<keyword evidence="5 6" id="KW-0687">Ribonucleoprotein</keyword>
<sequence>MSTSPTYKVKFRRRREFKTDYRKRLALLKSDKPRLVVRKTNNMTIVEVVSYKPAGDIVNAFFSSASLKKKGWKGHTGNLPAAYLAGYACAKMALAAGVKQAVLDIGLTSPVHGSRPFAALKGAIDAGMEIPCDATVFPAAERLNGKHINGEMAKGVDEMKKVLVKGEQ</sequence>
<evidence type="ECO:0000313" key="7">
    <source>
        <dbReference type="EMBL" id="HIH10209.1"/>
    </source>
</evidence>
<dbReference type="Gene3D" id="3.30.420.100">
    <property type="match status" value="1"/>
</dbReference>
<dbReference type="AlphaFoldDB" id="A0A7J4J159"/>
<protein>
    <recommendedName>
        <fullName evidence="6">Large ribosomal subunit protein uL18</fullName>
    </recommendedName>
</protein>
<organism evidence="7 8">
    <name type="scientific">Candidatus Iainarchaeum sp</name>
    <dbReference type="NCBI Taxonomy" id="3101447"/>
    <lineage>
        <taxon>Archaea</taxon>
        <taxon>Candidatus Iainarchaeota</taxon>
        <taxon>Candidatus Iainarchaeia</taxon>
        <taxon>Candidatus Iainarchaeales</taxon>
        <taxon>Candidatus Iainarchaeaceae</taxon>
        <taxon>Candidatus Iainarchaeum</taxon>
    </lineage>
</organism>
<name>A0A7J4J159_9ARCH</name>
<proteinExistence type="inferred from homology"/>
<dbReference type="GO" id="GO:0006412">
    <property type="term" value="P:translation"/>
    <property type="evidence" value="ECO:0007669"/>
    <property type="project" value="UniProtKB-UniRule"/>
</dbReference>
<dbReference type="Proteomes" id="UP000565078">
    <property type="component" value="Unassembled WGS sequence"/>
</dbReference>
<dbReference type="GO" id="GO:0000027">
    <property type="term" value="P:ribosomal large subunit assembly"/>
    <property type="evidence" value="ECO:0007669"/>
    <property type="project" value="TreeGrafter"/>
</dbReference>
<evidence type="ECO:0000256" key="5">
    <source>
        <dbReference type="ARBA" id="ARBA00023274"/>
    </source>
</evidence>
<dbReference type="GO" id="GO:0022625">
    <property type="term" value="C:cytosolic large ribosomal subunit"/>
    <property type="evidence" value="ECO:0007669"/>
    <property type="project" value="TreeGrafter"/>
</dbReference>
<keyword evidence="2 6" id="KW-0699">rRNA-binding</keyword>
<comment type="subunit">
    <text evidence="6">Part of the 50S ribosomal subunit. Contacts the 5S and 23S rRNAs.</text>
</comment>
<dbReference type="GO" id="GO:0003735">
    <property type="term" value="F:structural constituent of ribosome"/>
    <property type="evidence" value="ECO:0007669"/>
    <property type="project" value="InterPro"/>
</dbReference>
<dbReference type="PANTHER" id="PTHR23410">
    <property type="entry name" value="RIBOSOMAL PROTEIN L5-RELATED"/>
    <property type="match status" value="1"/>
</dbReference>
<comment type="similarity">
    <text evidence="1 6">Belongs to the universal ribosomal protein uL18 family.</text>
</comment>
<comment type="function">
    <text evidence="6">This is one of the proteins that bind and probably mediate the attachment of the 5S RNA into the large ribosomal subunit, where it forms part of the central protuberance.</text>
</comment>
<dbReference type="Pfam" id="PF17144">
    <property type="entry name" value="Ribosomal_L5e"/>
    <property type="match status" value="2"/>
</dbReference>
<dbReference type="InterPro" id="IPR057267">
    <property type="entry name" value="Rbsml_uL18_arch"/>
</dbReference>
<dbReference type="GO" id="GO:0008097">
    <property type="term" value="F:5S rRNA binding"/>
    <property type="evidence" value="ECO:0007669"/>
    <property type="project" value="InterPro"/>
</dbReference>
<dbReference type="InterPro" id="IPR057268">
    <property type="entry name" value="Ribosomal_L18"/>
</dbReference>
<reference evidence="8" key="1">
    <citation type="journal article" date="2020" name="bioRxiv">
        <title>A rank-normalized archaeal taxonomy based on genome phylogeny resolves widespread incomplete and uneven classifications.</title>
        <authorList>
            <person name="Rinke C."/>
            <person name="Chuvochina M."/>
            <person name="Mussig A.J."/>
            <person name="Chaumeil P.-A."/>
            <person name="Waite D.W."/>
            <person name="Whitman W.B."/>
            <person name="Parks D.H."/>
            <person name="Hugenholtz P."/>
        </authorList>
    </citation>
    <scope>NUCLEOTIDE SEQUENCE [LARGE SCALE GENOMIC DNA]</scope>
</reference>
<gene>
    <name evidence="6" type="primary">rpl18</name>
    <name evidence="7" type="ORF">HA254_06105</name>
</gene>
<accession>A0A7J4J159</accession>
<dbReference type="EMBL" id="DUGC01000097">
    <property type="protein sequence ID" value="HIH10209.1"/>
    <property type="molecule type" value="Genomic_DNA"/>
</dbReference>
<dbReference type="CDD" id="cd00432">
    <property type="entry name" value="Ribosomal_L18_L5e"/>
    <property type="match status" value="1"/>
</dbReference>
<dbReference type="InterPro" id="IPR005485">
    <property type="entry name" value="Rbsml_uL18_euk_arch"/>
</dbReference>
<dbReference type="NCBIfam" id="NF006342">
    <property type="entry name" value="PRK08569.1"/>
    <property type="match status" value="1"/>
</dbReference>
<evidence type="ECO:0000256" key="1">
    <source>
        <dbReference type="ARBA" id="ARBA00007116"/>
    </source>
</evidence>
<evidence type="ECO:0000256" key="6">
    <source>
        <dbReference type="HAMAP-Rule" id="MF_01337"/>
    </source>
</evidence>
<evidence type="ECO:0000256" key="4">
    <source>
        <dbReference type="ARBA" id="ARBA00022980"/>
    </source>
</evidence>
<evidence type="ECO:0000256" key="2">
    <source>
        <dbReference type="ARBA" id="ARBA00022730"/>
    </source>
</evidence>
<evidence type="ECO:0000313" key="8">
    <source>
        <dbReference type="Proteomes" id="UP000565078"/>
    </source>
</evidence>